<reference evidence="7 8" key="1">
    <citation type="submission" date="2024-07" db="EMBL/GenBank/DDBJ databases">
        <title>Chromosome-level genome assembly of the water stick insect Ranatra chinensis (Heteroptera: Nepidae).</title>
        <authorList>
            <person name="Liu X."/>
        </authorList>
    </citation>
    <scope>NUCLEOTIDE SEQUENCE [LARGE SCALE GENOMIC DNA]</scope>
    <source>
        <strain evidence="7">Cailab_2021Rc</strain>
        <tissue evidence="7">Muscle</tissue>
    </source>
</reference>
<dbReference type="PANTHER" id="PTHR11999">
    <property type="entry name" value="GROUP II PYRIDOXAL-5-PHOSPHATE DECARBOXYLASE"/>
    <property type="match status" value="1"/>
</dbReference>
<dbReference type="PROSITE" id="PS00392">
    <property type="entry name" value="DDC_GAD_HDC_YDC"/>
    <property type="match status" value="1"/>
</dbReference>
<dbReference type="Proteomes" id="UP001558652">
    <property type="component" value="Unassembled WGS sequence"/>
</dbReference>
<dbReference type="InterPro" id="IPR015422">
    <property type="entry name" value="PyrdxlP-dep_Trfase_small"/>
</dbReference>
<evidence type="ECO:0008006" key="9">
    <source>
        <dbReference type="Google" id="ProtNLM"/>
    </source>
</evidence>
<accession>A0ABD0Y979</accession>
<comment type="similarity">
    <text evidence="2 6">Belongs to the group II decarboxylase family.</text>
</comment>
<sequence>MPDEAPQKPDHWSQIIPDVERLLMPGITHVPSPMFNAYYPAGYSYPSIVGEILSAGIGCVVLNRETSPACTELEVIVLDWLAKMFGLPRHFLASDDGPGGGIIQQSASEGVLVALLAAKMRTVKRVKMENPDWDEDIIKTKLVAYSSVESNLCVEKAGKLGSMTLRLLPADQDGRLRGAELARAILRDKHRGLIPCYVVATLGTTGTCAFDCLQEIGQVCQPQRIWLHVDAAYAGAAFVCPEYRHLMEGVELADSFTMNPHKWLLANFDCSTLWVKDRKYILDAFSIERPYMKSVESDRENYAPDFRNWEIGLGRRFRSLKLWLTLRLYGVAALQDRVRHHVSLAQRFANHVRLDPRFEIYKRPQLGLVCFKLKVDETLIFRTGRYSTNNLT</sequence>
<organism evidence="7 8">
    <name type="scientific">Ranatra chinensis</name>
    <dbReference type="NCBI Taxonomy" id="642074"/>
    <lineage>
        <taxon>Eukaryota</taxon>
        <taxon>Metazoa</taxon>
        <taxon>Ecdysozoa</taxon>
        <taxon>Arthropoda</taxon>
        <taxon>Hexapoda</taxon>
        <taxon>Insecta</taxon>
        <taxon>Pterygota</taxon>
        <taxon>Neoptera</taxon>
        <taxon>Paraneoptera</taxon>
        <taxon>Hemiptera</taxon>
        <taxon>Heteroptera</taxon>
        <taxon>Panheteroptera</taxon>
        <taxon>Nepomorpha</taxon>
        <taxon>Nepidae</taxon>
        <taxon>Ranatrinae</taxon>
        <taxon>Ranatra</taxon>
    </lineage>
</organism>
<comment type="caution">
    <text evidence="7">The sequence shown here is derived from an EMBL/GenBank/DDBJ whole genome shotgun (WGS) entry which is preliminary data.</text>
</comment>
<dbReference type="Gene3D" id="1.20.1340.10">
    <property type="entry name" value="dopa decarboxylase, N-terminal domain"/>
    <property type="match status" value="1"/>
</dbReference>
<keyword evidence="3 5" id="KW-0663">Pyridoxal phosphate</keyword>
<evidence type="ECO:0000313" key="7">
    <source>
        <dbReference type="EMBL" id="KAL1123812.1"/>
    </source>
</evidence>
<dbReference type="EMBL" id="JBFDAA010000011">
    <property type="protein sequence ID" value="KAL1123812.1"/>
    <property type="molecule type" value="Genomic_DNA"/>
</dbReference>
<dbReference type="FunFam" id="3.40.640.10:FF:000025">
    <property type="entry name" value="Histidine decarboxylase"/>
    <property type="match status" value="1"/>
</dbReference>
<dbReference type="InterPro" id="IPR015421">
    <property type="entry name" value="PyrdxlP-dep_Trfase_major"/>
</dbReference>
<dbReference type="Pfam" id="PF00282">
    <property type="entry name" value="Pyridoxal_deC"/>
    <property type="match status" value="1"/>
</dbReference>
<dbReference type="SUPFAM" id="SSF53383">
    <property type="entry name" value="PLP-dependent transferases"/>
    <property type="match status" value="1"/>
</dbReference>
<keyword evidence="4 6" id="KW-0456">Lyase</keyword>
<dbReference type="PANTHER" id="PTHR11999:SF60">
    <property type="entry name" value="3,4-DIHYDROXYPHENYLACETALDEHYDE SYNTHASE"/>
    <property type="match status" value="1"/>
</dbReference>
<dbReference type="InterPro" id="IPR015424">
    <property type="entry name" value="PyrdxlP-dep_Trfase"/>
</dbReference>
<dbReference type="AlphaFoldDB" id="A0ABD0Y979"/>
<dbReference type="Gene3D" id="3.90.1150.10">
    <property type="entry name" value="Aspartate Aminotransferase, domain 1"/>
    <property type="match status" value="1"/>
</dbReference>
<dbReference type="PRINTS" id="PR00800">
    <property type="entry name" value="YHDCRBOXLASE"/>
</dbReference>
<dbReference type="GO" id="GO:0016829">
    <property type="term" value="F:lyase activity"/>
    <property type="evidence" value="ECO:0007669"/>
    <property type="project" value="UniProtKB-KW"/>
</dbReference>
<name>A0ABD0Y979_9HEMI</name>
<evidence type="ECO:0000256" key="2">
    <source>
        <dbReference type="ARBA" id="ARBA00009533"/>
    </source>
</evidence>
<keyword evidence="8" id="KW-1185">Reference proteome</keyword>
<evidence type="ECO:0000256" key="6">
    <source>
        <dbReference type="RuleBase" id="RU000382"/>
    </source>
</evidence>
<comment type="cofactor">
    <cofactor evidence="1 5 6">
        <name>pyridoxal 5'-phosphate</name>
        <dbReference type="ChEBI" id="CHEBI:597326"/>
    </cofactor>
</comment>
<dbReference type="Gene3D" id="3.40.640.10">
    <property type="entry name" value="Type I PLP-dependent aspartate aminotransferase-like (Major domain)"/>
    <property type="match status" value="1"/>
</dbReference>
<evidence type="ECO:0000313" key="8">
    <source>
        <dbReference type="Proteomes" id="UP001558652"/>
    </source>
</evidence>
<feature type="modified residue" description="N6-(pyridoxal phosphate)lysine" evidence="5">
    <location>
        <position position="262"/>
    </location>
</feature>
<dbReference type="InterPro" id="IPR021115">
    <property type="entry name" value="Pyridoxal-P_BS"/>
</dbReference>
<gene>
    <name evidence="7" type="ORF">AAG570_001583</name>
</gene>
<evidence type="ECO:0000256" key="4">
    <source>
        <dbReference type="ARBA" id="ARBA00023239"/>
    </source>
</evidence>
<evidence type="ECO:0000256" key="1">
    <source>
        <dbReference type="ARBA" id="ARBA00001933"/>
    </source>
</evidence>
<evidence type="ECO:0000256" key="3">
    <source>
        <dbReference type="ARBA" id="ARBA00022898"/>
    </source>
</evidence>
<dbReference type="InterPro" id="IPR010977">
    <property type="entry name" value="Aromatic_deC"/>
</dbReference>
<protein>
    <recommendedName>
        <fullName evidence="9">Dopa decarboxylase</fullName>
    </recommendedName>
</protein>
<dbReference type="InterPro" id="IPR002129">
    <property type="entry name" value="PyrdxlP-dep_de-COase"/>
</dbReference>
<proteinExistence type="inferred from homology"/>
<evidence type="ECO:0000256" key="5">
    <source>
        <dbReference type="PIRSR" id="PIRSR602129-50"/>
    </source>
</evidence>